<comment type="caution">
    <text evidence="2">The sequence shown here is derived from an EMBL/GenBank/DDBJ whole genome shotgun (WGS) entry which is preliminary data.</text>
</comment>
<proteinExistence type="predicted"/>
<evidence type="ECO:0000259" key="1">
    <source>
        <dbReference type="Pfam" id="PF00535"/>
    </source>
</evidence>
<dbReference type="InterPro" id="IPR029044">
    <property type="entry name" value="Nucleotide-diphossugar_trans"/>
</dbReference>
<sequence>MITISYKDPEGLLKTIDSTRSQVGSFDIEHLVVDGGSGTTVENLLSLHEGGPSNMQWSSEPDEGRYDAMNKGISRARGDLLWFMHSTDRFGSTDAIQQVLDACQDPRKSWGYGFARLVNNDGQLQGLFGEAPFNLHKFALGYKSVPHQACFFGRDVIAALGPYDTDFGLAADQLYILRAVLVQPPIVVPELVCDFDTSGAGTGRSSWSHFGDMARARRMVGLTFFGNLALDRAATFALSLNATLRSKLTKYLSNIN</sequence>
<evidence type="ECO:0000313" key="3">
    <source>
        <dbReference type="Proteomes" id="UP001186104"/>
    </source>
</evidence>
<protein>
    <submittedName>
        <fullName evidence="2">Glycosyltransferase</fullName>
        <ecNumber evidence="2">2.4.-.-</ecNumber>
    </submittedName>
</protein>
<accession>A0ABU4D3Z4</accession>
<name>A0ABU4D3Z4_9NOCA</name>
<dbReference type="Gene3D" id="3.90.550.10">
    <property type="entry name" value="Spore Coat Polysaccharide Biosynthesis Protein SpsA, Chain A"/>
    <property type="match status" value="1"/>
</dbReference>
<keyword evidence="2" id="KW-0328">Glycosyltransferase</keyword>
<dbReference type="Proteomes" id="UP001186104">
    <property type="component" value="Unassembled WGS sequence"/>
</dbReference>
<dbReference type="InterPro" id="IPR001173">
    <property type="entry name" value="Glyco_trans_2-like"/>
</dbReference>
<dbReference type="RefSeq" id="WP_317533625.1">
    <property type="nucleotide sequence ID" value="NZ_JAWLKF010000010.1"/>
</dbReference>
<keyword evidence="3" id="KW-1185">Reference proteome</keyword>
<dbReference type="SUPFAM" id="SSF53448">
    <property type="entry name" value="Nucleotide-diphospho-sugar transferases"/>
    <property type="match status" value="1"/>
</dbReference>
<dbReference type="Pfam" id="PF00535">
    <property type="entry name" value="Glycos_transf_2"/>
    <property type="match status" value="1"/>
</dbReference>
<reference evidence="2 3" key="1">
    <citation type="submission" date="2023-10" db="EMBL/GenBank/DDBJ databases">
        <title>Development of a sustainable strategy for remediation of hydrocarbon-contaminated territories based on the waste exchange concept.</title>
        <authorList>
            <person name="Krivoruchko A."/>
        </authorList>
    </citation>
    <scope>NUCLEOTIDE SEQUENCE [LARGE SCALE GENOMIC DNA]</scope>
    <source>
        <strain evidence="2 3">IEGM 1327</strain>
    </source>
</reference>
<evidence type="ECO:0000313" key="2">
    <source>
        <dbReference type="EMBL" id="MDV6304445.1"/>
    </source>
</evidence>
<dbReference type="EC" id="2.4.-.-" evidence="2"/>
<dbReference type="GO" id="GO:0016757">
    <property type="term" value="F:glycosyltransferase activity"/>
    <property type="evidence" value="ECO:0007669"/>
    <property type="project" value="UniProtKB-KW"/>
</dbReference>
<dbReference type="EMBL" id="JAWLKF010000010">
    <property type="protein sequence ID" value="MDV6304445.1"/>
    <property type="molecule type" value="Genomic_DNA"/>
</dbReference>
<feature type="domain" description="Glycosyltransferase 2-like" evidence="1">
    <location>
        <begin position="2"/>
        <end position="108"/>
    </location>
</feature>
<organism evidence="2 3">
    <name type="scientific">Rhodococcus cerastii</name>
    <dbReference type="NCBI Taxonomy" id="908616"/>
    <lineage>
        <taxon>Bacteria</taxon>
        <taxon>Bacillati</taxon>
        <taxon>Actinomycetota</taxon>
        <taxon>Actinomycetes</taxon>
        <taxon>Mycobacteriales</taxon>
        <taxon>Nocardiaceae</taxon>
        <taxon>Rhodococcus</taxon>
    </lineage>
</organism>
<gene>
    <name evidence="2" type="ORF">R3P93_17940</name>
</gene>
<keyword evidence="2" id="KW-0808">Transferase</keyword>